<evidence type="ECO:0000313" key="3">
    <source>
        <dbReference type="Proteomes" id="UP001162972"/>
    </source>
</evidence>
<dbReference type="Proteomes" id="UP001162972">
    <property type="component" value="Chromosome 2"/>
</dbReference>
<name>A0AAD6NSP4_9ROSI</name>
<dbReference type="EMBL" id="JAPFFJ010000017">
    <property type="protein sequence ID" value="KAJ6403649.1"/>
    <property type="molecule type" value="Genomic_DNA"/>
</dbReference>
<keyword evidence="3" id="KW-1185">Reference proteome</keyword>
<accession>A0AAD6NSP4</accession>
<keyword evidence="1" id="KW-0732">Signal</keyword>
<protein>
    <submittedName>
        <fullName evidence="2">Uncharacterized protein</fullName>
    </submittedName>
</protein>
<evidence type="ECO:0000313" key="2">
    <source>
        <dbReference type="EMBL" id="KAJ6403649.1"/>
    </source>
</evidence>
<gene>
    <name evidence="2" type="ORF">OIU84_011952</name>
</gene>
<reference evidence="2 3" key="1">
    <citation type="journal article" date="2023" name="Int. J. Mol. Sci.">
        <title>De Novo Assembly and Annotation of 11 Diverse Shrub Willow (Salix) Genomes Reveals Novel Gene Organization in Sex-Linked Regions.</title>
        <authorList>
            <person name="Hyden B."/>
            <person name="Feng K."/>
            <person name="Yates T.B."/>
            <person name="Jawdy S."/>
            <person name="Cereghino C."/>
            <person name="Smart L.B."/>
            <person name="Muchero W."/>
        </authorList>
    </citation>
    <scope>NUCLEOTIDE SEQUENCE [LARGE SCALE GENOMIC DNA]</scope>
    <source>
        <tissue evidence="2">Shoot tip</tissue>
    </source>
</reference>
<comment type="caution">
    <text evidence="2">The sequence shown here is derived from an EMBL/GenBank/DDBJ whole genome shotgun (WGS) entry which is preliminary data.</text>
</comment>
<feature type="signal peptide" evidence="1">
    <location>
        <begin position="1"/>
        <end position="24"/>
    </location>
</feature>
<sequence length="119" mass="13198">MSLEEPAVSSLFLLLFFDFSFISSKNKLTPGSLMLTSLPSRMELLTPLNIVVYENVDAITILRLIPATVTDGHRSPDISSFQVDPIKRAMAALCGHEILIGCSQRRSSFRMRRGELIVG</sequence>
<organism evidence="2 3">
    <name type="scientific">Salix udensis</name>
    <dbReference type="NCBI Taxonomy" id="889485"/>
    <lineage>
        <taxon>Eukaryota</taxon>
        <taxon>Viridiplantae</taxon>
        <taxon>Streptophyta</taxon>
        <taxon>Embryophyta</taxon>
        <taxon>Tracheophyta</taxon>
        <taxon>Spermatophyta</taxon>
        <taxon>Magnoliopsida</taxon>
        <taxon>eudicotyledons</taxon>
        <taxon>Gunneridae</taxon>
        <taxon>Pentapetalae</taxon>
        <taxon>rosids</taxon>
        <taxon>fabids</taxon>
        <taxon>Malpighiales</taxon>
        <taxon>Salicaceae</taxon>
        <taxon>Saliceae</taxon>
        <taxon>Salix</taxon>
    </lineage>
</organism>
<feature type="chain" id="PRO_5042041005" evidence="1">
    <location>
        <begin position="25"/>
        <end position="119"/>
    </location>
</feature>
<proteinExistence type="predicted"/>
<evidence type="ECO:0000256" key="1">
    <source>
        <dbReference type="SAM" id="SignalP"/>
    </source>
</evidence>
<dbReference type="AlphaFoldDB" id="A0AAD6NSP4"/>